<dbReference type="PROSITE" id="PS00455">
    <property type="entry name" value="AMP_BINDING"/>
    <property type="match status" value="2"/>
</dbReference>
<dbReference type="InterPro" id="IPR000873">
    <property type="entry name" value="AMP-dep_synth/lig_dom"/>
</dbReference>
<dbReference type="Gene3D" id="3.40.50.12780">
    <property type="entry name" value="N-terminal domain of ligase-like"/>
    <property type="match status" value="1"/>
</dbReference>
<evidence type="ECO:0000259" key="4">
    <source>
        <dbReference type="PROSITE" id="PS50075"/>
    </source>
</evidence>
<accession>A0ABT7DTR7</accession>
<protein>
    <submittedName>
        <fullName evidence="5">Amino acid adenylation domain-containing protein</fullName>
    </submittedName>
</protein>
<sequence>MLTDAFQAAQAPQIRPDSPEPAGQGVCVHALFERQVAATPERVAVSLGEQTLTYAALNRRANRLARLLRLQAGDTPAVIGICLERGIEAIVAILATLKAGAAYVPVDSAYPAERQAYIVQDSGVAVLISRRSQAQTLPTSAACLFLDDLDLSDDGPDAGRSGQNLDPLATPDDLAYLIYTSGSTGAPKGVCMPHRALANLIDWQLHDQRSHWGECLGRRTLQFSPLSFDVSFQEIFATLASGGELVLITQALRLDPLALLAFIEAEHVARIFLPYVALNSLALAATAQDHYPASLIDVVTAGEQLVITPAIRQFFKALPGCRLHNHYGPSEAHVVTACTLSGPPEQWPALPSIGRPIAGVEIALLGDDNRQPEPGEPGELCIGGVQLAYGYHQRPQETAARFVDLDIDGRGPRRLYRSGDLARQLPDGQFELLGRMDAQVKIRGFRVELGEVEALLMRHPAVDDAVVVVQGEAADDKRLVAFVIAAERVLQRQTEASARDSIRQLLQASAPDYLQPAAIVFVSRFPLAASGKIDRRAFPQIDCRTLAQTADAPPQTEPEAVLATVWGEVLGVSGLGRNAHFFQLGGHSLLMVKVMLALRQRGYAVDVQTLYQQPVLSELALQLKAAATAEADPARQPDVTTSLLATLSPAEQQCVAAAVPGGLANVQAVYPLGPLQQGMLYHALAHPEGDPYVLWQLVRFDSENLLLRWLDALRGVIARHDALRVSVLHQGLAQPLQVVWREAALEVERLASPDPLAEIRYRCQPARQRFDLARAPLQRCCYGFDATSNQWVLLHQLHHLTVDHATVEHLQQEIEAQLRGETLTATSTLPAPVSAAHAPQHTAFFDELLQGFEPGPAPLDAERPLAGDACVVEAWQTLDGGLAEQLRQQARIHGVSVAALFHLAWAKVVACLSGRDDVVFGTVLLGRLHLGEQAQTAMGQFINTLPIRLQLQAGSVLDGLWQTQDRLSQLLEHEQAPLVLAQKSAQLPGHTPLFTTLFNYRHSEINQLPAADPFQTAHPATIAGMAYSGVIERTTYPLSVNVDDFGKGFAINVQVEQGQDPQRVGMYFETALHQLATALAANPQQRLGRLCPMPAAEQDVILHQWNQTAAEFPQHRCLHELIEAQVQRTPFAMAVEFDGQSVTYQALNQRANQLARLLQADMAVGPDTLVGVCAERSVEMVVALLAVLKAGGAYVPFDPHYPADRLHYMLRDARPGVVLSHRQIPEAAQALLRDYAAETGARVVDLNDDADRWAQRDDADLSIGATGLMASHLAYVIYTSGSTGRPKGVMNAHRGVVNRLLWMQKAYPLSAADAVLQKTPFSFDVSVWEFFWPLMFGARLVVAKPEGHKDPAYLNQLIHQHRITTLHFVPSMLAVFLEHVAAAPAPSLRQVFCSGEALPLHSVRRFRQRYPQVALHNLYGPTEAAIDVTAWDCSQEAPGGVIPIGRPIDNIRIHILDAHGQPCPVGVIGELYIAGVGVARGYLNRPDLTAEKFIDDPFNPDSSGTEGRMYRTGDLARYLPEGDIEYLGRNDFQVKLRGFRIELGEVEAALRSHPAVQDCVVLVREDTPGDARLVAYLVQASGADEATQSLRQHLQSQLPAFMLPSNLIWLDALPLTSNGKLDRKALPTPADLAEAMADETPLAEGTETQLAELWGELLGRSGIGKTTHFFEAGGHSLLAVALMTKIQQRFGVELPLSALVAHLELGAMAALIDTELSRGVEQSGLSPAMPAGGRILALPAQKAIYKAVKLNPHDLSNNSFVALAFAAEPDPKALRQLLQSVFSRHESLSARFVLDDGELVLQPAPRFLFRMEKRQTLGSLEEDLRDFVRPFSLEDGINVRGRWVSDGPQPLLLLDFSHACIDGSGLQHLLAELAAGEDSLPAAGSLGRYSQRFYSDDWASERQQHAEFWHGQLQDWPANPPATATQPLTRSWQFALDAPCKARIDALAARLRISASEFFMAVFLHAKTQAEGRADQLVSMIFHGRDLLAQQAVMAPLMTVLPLRLGHSAATLSAATLSEVSTAVRTACRHYLFDAEALAARWPALSRQALFPSAFFGFFQREGFAGQIAGQPCHQLETPNIAGGVPHWNLTCEIAEHPAGFDVRLECLAFPCLDTGLDWEALFRSTIDQALATDRAEN</sequence>
<dbReference type="InterPro" id="IPR023213">
    <property type="entry name" value="CAT-like_dom_sf"/>
</dbReference>
<dbReference type="PANTHER" id="PTHR45527">
    <property type="entry name" value="NONRIBOSOMAL PEPTIDE SYNTHETASE"/>
    <property type="match status" value="1"/>
</dbReference>
<dbReference type="InterPro" id="IPR010071">
    <property type="entry name" value="AA_adenyl_dom"/>
</dbReference>
<feature type="domain" description="Carrier" evidence="4">
    <location>
        <begin position="1641"/>
        <end position="1716"/>
    </location>
</feature>
<keyword evidence="1" id="KW-0596">Phosphopantetheine</keyword>
<dbReference type="Pfam" id="PF13193">
    <property type="entry name" value="AMP-binding_C"/>
    <property type="match status" value="2"/>
</dbReference>
<keyword evidence="2" id="KW-0597">Phosphoprotein</keyword>
<evidence type="ECO:0000256" key="2">
    <source>
        <dbReference type="ARBA" id="ARBA00022553"/>
    </source>
</evidence>
<dbReference type="CDD" id="cd19544">
    <property type="entry name" value="E-C_NRPS"/>
    <property type="match status" value="1"/>
</dbReference>
<comment type="caution">
    <text evidence="5">The sequence shown here is derived from an EMBL/GenBank/DDBJ whole genome shotgun (WGS) entry which is preliminary data.</text>
</comment>
<dbReference type="SUPFAM" id="SSF47336">
    <property type="entry name" value="ACP-like"/>
    <property type="match status" value="2"/>
</dbReference>
<dbReference type="Gene3D" id="3.30.300.30">
    <property type="match status" value="2"/>
</dbReference>
<dbReference type="InterPro" id="IPR025110">
    <property type="entry name" value="AMP-bd_C"/>
</dbReference>
<dbReference type="Pfam" id="PF00550">
    <property type="entry name" value="PP-binding"/>
    <property type="match status" value="2"/>
</dbReference>
<dbReference type="Gene3D" id="3.40.50.980">
    <property type="match status" value="2"/>
</dbReference>
<dbReference type="Gene3D" id="3.30.559.10">
    <property type="entry name" value="Chloramphenicol acetyltransferase-like domain"/>
    <property type="match status" value="2"/>
</dbReference>
<dbReference type="PROSITE" id="PS50075">
    <property type="entry name" value="CARRIER"/>
    <property type="match status" value="2"/>
</dbReference>
<dbReference type="InterPro" id="IPR020845">
    <property type="entry name" value="AMP-binding_CS"/>
</dbReference>
<dbReference type="InterPro" id="IPR036736">
    <property type="entry name" value="ACP-like_sf"/>
</dbReference>
<dbReference type="InterPro" id="IPR009081">
    <property type="entry name" value="PP-bd_ACP"/>
</dbReference>
<dbReference type="InterPro" id="IPR001242">
    <property type="entry name" value="Condensation_dom"/>
</dbReference>
<dbReference type="Gene3D" id="2.30.38.10">
    <property type="entry name" value="Luciferase, Domain 3"/>
    <property type="match status" value="1"/>
</dbReference>
<evidence type="ECO:0000256" key="3">
    <source>
        <dbReference type="SAM" id="MobiDB-lite"/>
    </source>
</evidence>
<dbReference type="Gene3D" id="3.30.559.30">
    <property type="entry name" value="Nonribosomal peptide synthetase, condensation domain"/>
    <property type="match status" value="2"/>
</dbReference>
<dbReference type="InterPro" id="IPR020806">
    <property type="entry name" value="PKS_PP-bd"/>
</dbReference>
<evidence type="ECO:0000313" key="6">
    <source>
        <dbReference type="Proteomes" id="UP001172778"/>
    </source>
</evidence>
<dbReference type="SUPFAM" id="SSF52777">
    <property type="entry name" value="CoA-dependent acyltransferases"/>
    <property type="match status" value="4"/>
</dbReference>
<dbReference type="InterPro" id="IPR042099">
    <property type="entry name" value="ANL_N_sf"/>
</dbReference>
<dbReference type="NCBIfam" id="TIGR01733">
    <property type="entry name" value="AA-adenyl-dom"/>
    <property type="match status" value="2"/>
</dbReference>
<proteinExistence type="predicted"/>
<feature type="region of interest" description="Disordered" evidence="3">
    <location>
        <begin position="1"/>
        <end position="22"/>
    </location>
</feature>
<dbReference type="Pfam" id="PF00668">
    <property type="entry name" value="Condensation"/>
    <property type="match status" value="2"/>
</dbReference>
<dbReference type="SUPFAM" id="SSF56801">
    <property type="entry name" value="Acetyl-CoA synthetase-like"/>
    <property type="match status" value="2"/>
</dbReference>
<dbReference type="PANTHER" id="PTHR45527:SF1">
    <property type="entry name" value="FATTY ACID SYNTHASE"/>
    <property type="match status" value="1"/>
</dbReference>
<organism evidence="5 6">
    <name type="scientific">Parachitinimonas caeni</name>
    <dbReference type="NCBI Taxonomy" id="3031301"/>
    <lineage>
        <taxon>Bacteria</taxon>
        <taxon>Pseudomonadati</taxon>
        <taxon>Pseudomonadota</taxon>
        <taxon>Betaproteobacteria</taxon>
        <taxon>Neisseriales</taxon>
        <taxon>Chitinibacteraceae</taxon>
        <taxon>Parachitinimonas</taxon>
    </lineage>
</organism>
<dbReference type="InterPro" id="IPR045851">
    <property type="entry name" value="AMP-bd_C_sf"/>
</dbReference>
<evidence type="ECO:0000256" key="1">
    <source>
        <dbReference type="ARBA" id="ARBA00022450"/>
    </source>
</evidence>
<dbReference type="CDD" id="cd05930">
    <property type="entry name" value="A_NRPS"/>
    <property type="match status" value="1"/>
</dbReference>
<dbReference type="SMART" id="SM00823">
    <property type="entry name" value="PKS_PP"/>
    <property type="match status" value="1"/>
</dbReference>
<name>A0ABT7DTR7_9NEIS</name>
<reference evidence="5" key="1">
    <citation type="submission" date="2023-03" db="EMBL/GenBank/DDBJ databases">
        <title>Chitinimonas shenzhenensis gen. nov., sp. nov., a novel member of family Burkholderiaceae isolated from activated sludge collected in Shen Zhen, China.</title>
        <authorList>
            <person name="Wang X."/>
        </authorList>
    </citation>
    <scope>NUCLEOTIDE SEQUENCE</scope>
    <source>
        <strain evidence="5">DQS-5</strain>
    </source>
</reference>
<dbReference type="EMBL" id="JARRAF010000004">
    <property type="protein sequence ID" value="MDK2123471.1"/>
    <property type="molecule type" value="Genomic_DNA"/>
</dbReference>
<dbReference type="Proteomes" id="UP001172778">
    <property type="component" value="Unassembled WGS sequence"/>
</dbReference>
<keyword evidence="6" id="KW-1185">Reference proteome</keyword>
<evidence type="ECO:0000313" key="5">
    <source>
        <dbReference type="EMBL" id="MDK2123471.1"/>
    </source>
</evidence>
<dbReference type="Pfam" id="PF00501">
    <property type="entry name" value="AMP-binding"/>
    <property type="match status" value="2"/>
</dbReference>
<dbReference type="Gene3D" id="1.10.1200.10">
    <property type="entry name" value="ACP-like"/>
    <property type="match status" value="2"/>
</dbReference>
<feature type="domain" description="Carrier" evidence="4">
    <location>
        <begin position="553"/>
        <end position="627"/>
    </location>
</feature>
<gene>
    <name evidence="5" type="ORF">PZA18_05345</name>
</gene>
<dbReference type="NCBIfam" id="NF003417">
    <property type="entry name" value="PRK04813.1"/>
    <property type="match status" value="2"/>
</dbReference>
<dbReference type="RefSeq" id="WP_284099763.1">
    <property type="nucleotide sequence ID" value="NZ_JARRAF010000004.1"/>
</dbReference>